<evidence type="ECO:0000313" key="1">
    <source>
        <dbReference type="EMBL" id="KAI9459092.1"/>
    </source>
</evidence>
<dbReference type="EMBL" id="JAGFNK010000202">
    <property type="protein sequence ID" value="KAI9459092.1"/>
    <property type="molecule type" value="Genomic_DNA"/>
</dbReference>
<reference evidence="1" key="1">
    <citation type="submission" date="2021-03" db="EMBL/GenBank/DDBJ databases">
        <title>Evolutionary priming and transition to the ectomycorrhizal habit in an iconic lineage of mushroom-forming fungi: is preadaptation a requirement?</title>
        <authorList>
            <consortium name="DOE Joint Genome Institute"/>
            <person name="Looney B.P."/>
            <person name="Miyauchi S."/>
            <person name="Morin E."/>
            <person name="Drula E."/>
            <person name="Courty P.E."/>
            <person name="Chicoki N."/>
            <person name="Fauchery L."/>
            <person name="Kohler A."/>
            <person name="Kuo A."/>
            <person name="LaButti K."/>
            <person name="Pangilinan J."/>
            <person name="Lipzen A."/>
            <person name="Riley R."/>
            <person name="Andreopoulos W."/>
            <person name="He G."/>
            <person name="Johnson J."/>
            <person name="Barry K.W."/>
            <person name="Grigoriev I.V."/>
            <person name="Nagy L."/>
            <person name="Hibbett D."/>
            <person name="Henrissat B."/>
            <person name="Matheny P.B."/>
            <person name="Labbe J."/>
            <person name="Martin A.F."/>
        </authorList>
    </citation>
    <scope>NUCLEOTIDE SEQUENCE</scope>
    <source>
        <strain evidence="1">BPL698</strain>
    </source>
</reference>
<dbReference type="Proteomes" id="UP001207468">
    <property type="component" value="Unassembled WGS sequence"/>
</dbReference>
<organism evidence="1 2">
    <name type="scientific">Russula earlei</name>
    <dbReference type="NCBI Taxonomy" id="71964"/>
    <lineage>
        <taxon>Eukaryota</taxon>
        <taxon>Fungi</taxon>
        <taxon>Dikarya</taxon>
        <taxon>Basidiomycota</taxon>
        <taxon>Agaricomycotina</taxon>
        <taxon>Agaricomycetes</taxon>
        <taxon>Russulales</taxon>
        <taxon>Russulaceae</taxon>
        <taxon>Russula</taxon>
    </lineage>
</organism>
<protein>
    <submittedName>
        <fullName evidence="1">Uncharacterized protein</fullName>
    </submittedName>
</protein>
<comment type="caution">
    <text evidence="1">The sequence shown here is derived from an EMBL/GenBank/DDBJ whole genome shotgun (WGS) entry which is preliminary data.</text>
</comment>
<name>A0ACC0U2D3_9AGAM</name>
<gene>
    <name evidence="1" type="ORF">F5148DRAFT_1287217</name>
</gene>
<evidence type="ECO:0000313" key="2">
    <source>
        <dbReference type="Proteomes" id="UP001207468"/>
    </source>
</evidence>
<accession>A0ACC0U2D3</accession>
<proteinExistence type="predicted"/>
<sequence>MSRLAIVAAAAVGYALYNLFFGSGGDDPKRGHNAAPPPYTSSPPIPTSSRSRTSARTPADPDPHRDFYRSAHRQHPPELAAEAAAKAKAKSRTLDRDPSAHRSSHAPPHTGRSRPAAAAAATATYTYPAAHASHSYSYHDEGTLSALDGENVREKATVRYRMMMESRDLAKSARERMDVAAERRHNRDALVHESEMKRLNGVAAQLIFAEKNRDRPEGTVDLHGLYVDEAVEHAKREIRSAALRRPNNVLHFIVGKGLHTKDGKAKIRPAVEQLCERRHLTHYLDPRNAGVLIVHC</sequence>
<keyword evidence="2" id="KW-1185">Reference proteome</keyword>